<name>A0A2Z5ZDJ7_9PROT</name>
<evidence type="ECO:0000313" key="3">
    <source>
        <dbReference type="Proteomes" id="UP000032670"/>
    </source>
</evidence>
<dbReference type="EMBL" id="AP018515">
    <property type="protein sequence ID" value="BBC78591.1"/>
    <property type="molecule type" value="Genomic_DNA"/>
</dbReference>
<protein>
    <submittedName>
        <fullName evidence="1">Sulfate/thiosulfate import ATP-binding protein CysA-like</fullName>
    </submittedName>
</protein>
<dbReference type="InterPro" id="IPR021270">
    <property type="entry name" value="DUF2849"/>
</dbReference>
<dbReference type="STRING" id="1231341.Abor_024_159"/>
<dbReference type="RefSeq" id="WP_048841746.1">
    <property type="nucleotide sequence ID" value="NZ_BAMX01000024.1"/>
</dbReference>
<accession>A0A2Z5ZDJ7</accession>
<evidence type="ECO:0000313" key="2">
    <source>
        <dbReference type="EMBL" id="GAN66715.1"/>
    </source>
</evidence>
<organism evidence="1 4">
    <name type="scientific">Acetobacter orientalis</name>
    <dbReference type="NCBI Taxonomy" id="146474"/>
    <lineage>
        <taxon>Bacteria</taxon>
        <taxon>Pseudomonadati</taxon>
        <taxon>Pseudomonadota</taxon>
        <taxon>Alphaproteobacteria</taxon>
        <taxon>Acetobacterales</taxon>
        <taxon>Acetobacteraceae</taxon>
        <taxon>Acetobacter</taxon>
    </lineage>
</organism>
<accession>A0A0D6NM57</accession>
<keyword evidence="1" id="KW-0547">Nucleotide-binding</keyword>
<evidence type="ECO:0000313" key="4">
    <source>
        <dbReference type="Proteomes" id="UP000270034"/>
    </source>
</evidence>
<reference evidence="2 3" key="1">
    <citation type="submission" date="2012-11" db="EMBL/GenBank/DDBJ databases">
        <title>Whole genome sequence of Acetobacter orientalis 21F-2.</title>
        <authorList>
            <person name="Azuma Y."/>
            <person name="Higashiura N."/>
            <person name="Hirakawa H."/>
            <person name="Matsushita K."/>
        </authorList>
    </citation>
    <scope>NUCLEOTIDE SEQUENCE [LARGE SCALE GENOMIC DNA]</scope>
    <source>
        <strain evidence="2 3">21F-2</strain>
    </source>
</reference>
<dbReference type="EMBL" id="BAMX01000024">
    <property type="protein sequence ID" value="GAN66715.1"/>
    <property type="molecule type" value="Genomic_DNA"/>
</dbReference>
<dbReference type="Proteomes" id="UP000032670">
    <property type="component" value="Unassembled WGS sequence"/>
</dbReference>
<dbReference type="KEGG" id="aot:AcetOri_orf00367"/>
<dbReference type="Proteomes" id="UP000270034">
    <property type="component" value="Chromosome"/>
</dbReference>
<dbReference type="GO" id="GO:0005524">
    <property type="term" value="F:ATP binding"/>
    <property type="evidence" value="ECO:0007669"/>
    <property type="project" value="UniProtKB-KW"/>
</dbReference>
<sequence length="115" mass="12627">MDRRNSRRDAQGQSVLTANRLLDGRIVWLAADGSWQLQLDRAKIFSNDHIEAALAEHAALAQQQELVGVYGVQVHANAQGILTPVTSREQIRAAGPSVHPEFVPTWHKPDSAVTV</sequence>
<proteinExistence type="predicted"/>
<gene>
    <name evidence="2" type="ORF">Abor_024_159</name>
    <name evidence="1" type="ORF">AcetOrient_orf00367</name>
</gene>
<keyword evidence="1" id="KW-0067">ATP-binding</keyword>
<dbReference type="GeneID" id="76204856"/>
<keyword evidence="3" id="KW-1185">Reference proteome</keyword>
<reference evidence="1 4" key="2">
    <citation type="submission" date="2018-02" db="EMBL/GenBank/DDBJ databases">
        <title>Acetobacter orientalis genome.</title>
        <authorList>
            <person name="Nakashima N."/>
            <person name="Tamura T."/>
        </authorList>
    </citation>
    <scope>NUCLEOTIDE SEQUENCE [LARGE SCALE GENOMIC DNA]</scope>
    <source>
        <strain evidence="1 4">FAN1</strain>
    </source>
</reference>
<dbReference type="AlphaFoldDB" id="A0A2Z5ZDJ7"/>
<dbReference type="Pfam" id="PF11011">
    <property type="entry name" value="DUF2849"/>
    <property type="match status" value="1"/>
</dbReference>
<evidence type="ECO:0000313" key="1">
    <source>
        <dbReference type="EMBL" id="BBC78591.1"/>
    </source>
</evidence>